<dbReference type="Proteomes" id="UP000244722">
    <property type="component" value="Unassembled WGS sequence"/>
</dbReference>
<keyword evidence="2" id="KW-1185">Reference proteome</keyword>
<name>A0A2T6ZDX7_TUBBO</name>
<protein>
    <submittedName>
        <fullName evidence="1">Uncharacterized protein</fullName>
    </submittedName>
</protein>
<reference evidence="1 2" key="1">
    <citation type="submission" date="2017-04" db="EMBL/GenBank/DDBJ databases">
        <title>Draft genome sequence of Tuber borchii Vittad., a whitish edible truffle.</title>
        <authorList>
            <consortium name="DOE Joint Genome Institute"/>
            <person name="Murat C."/>
            <person name="Kuo A."/>
            <person name="Barry K.W."/>
            <person name="Clum A."/>
            <person name="Dockter R.B."/>
            <person name="Fauchery L."/>
            <person name="Iotti M."/>
            <person name="Kohler A."/>
            <person name="Labutti K."/>
            <person name="Lindquist E.A."/>
            <person name="Lipzen A."/>
            <person name="Ohm R.A."/>
            <person name="Wang M."/>
            <person name="Grigoriev I.V."/>
            <person name="Zambonelli A."/>
            <person name="Martin F.M."/>
        </authorList>
    </citation>
    <scope>NUCLEOTIDE SEQUENCE [LARGE SCALE GENOMIC DNA]</scope>
    <source>
        <strain evidence="1 2">Tbo3840</strain>
    </source>
</reference>
<gene>
    <name evidence="1" type="ORF">B9Z19DRAFT_517782</name>
</gene>
<sequence length="136" mass="14993">MYSKAITTIQVRRWSSALTPERGRGAIACLSTKCNPTYATLPEVFPTEPNATGCAGKQVDRSLPENLAANDEWRLDGHDESRDIWRDRVSIPPAEQDAVPYIAVSLRSGMGFGCWLRLRGKLAVVLDTPGSHRVLI</sequence>
<comment type="caution">
    <text evidence="1">The sequence shown here is derived from an EMBL/GenBank/DDBJ whole genome shotgun (WGS) entry which is preliminary data.</text>
</comment>
<proteinExistence type="predicted"/>
<organism evidence="1 2">
    <name type="scientific">Tuber borchii</name>
    <name type="common">White truffle</name>
    <dbReference type="NCBI Taxonomy" id="42251"/>
    <lineage>
        <taxon>Eukaryota</taxon>
        <taxon>Fungi</taxon>
        <taxon>Dikarya</taxon>
        <taxon>Ascomycota</taxon>
        <taxon>Pezizomycotina</taxon>
        <taxon>Pezizomycetes</taxon>
        <taxon>Pezizales</taxon>
        <taxon>Tuberaceae</taxon>
        <taxon>Tuber</taxon>
    </lineage>
</organism>
<accession>A0A2T6ZDX7</accession>
<evidence type="ECO:0000313" key="2">
    <source>
        <dbReference type="Proteomes" id="UP000244722"/>
    </source>
</evidence>
<dbReference type="EMBL" id="NESQ01000352">
    <property type="protein sequence ID" value="PUU73698.1"/>
    <property type="molecule type" value="Genomic_DNA"/>
</dbReference>
<dbReference type="AlphaFoldDB" id="A0A2T6ZDX7"/>
<evidence type="ECO:0000313" key="1">
    <source>
        <dbReference type="EMBL" id="PUU73698.1"/>
    </source>
</evidence>